<dbReference type="Gene3D" id="3.30.420.10">
    <property type="entry name" value="Ribonuclease H-like superfamily/Ribonuclease H"/>
    <property type="match status" value="1"/>
</dbReference>
<dbReference type="Proteomes" id="UP001374535">
    <property type="component" value="Chromosome 6"/>
</dbReference>
<keyword evidence="1" id="KW-0645">Protease</keyword>
<dbReference type="PANTHER" id="PTHR42648:SF22">
    <property type="entry name" value="REVERSE TRANSCRIPTASE TY1_COPIA-TYPE DOMAIN-CONTAINING PROTEIN"/>
    <property type="match status" value="1"/>
</dbReference>
<dbReference type="SUPFAM" id="SSF53098">
    <property type="entry name" value="Ribonuclease H-like"/>
    <property type="match status" value="1"/>
</dbReference>
<reference evidence="4 5" key="1">
    <citation type="journal article" date="2023" name="Life. Sci Alliance">
        <title>Evolutionary insights into 3D genome organization and epigenetic landscape of Vigna mungo.</title>
        <authorList>
            <person name="Junaid A."/>
            <person name="Singh B."/>
            <person name="Bhatia S."/>
        </authorList>
    </citation>
    <scope>NUCLEOTIDE SEQUENCE [LARGE SCALE GENOMIC DNA]</scope>
    <source>
        <strain evidence="4">Urdbean</strain>
    </source>
</reference>
<dbReference type="EMBL" id="CP144695">
    <property type="protein sequence ID" value="WVZ06453.1"/>
    <property type="molecule type" value="Genomic_DNA"/>
</dbReference>
<dbReference type="InterPro" id="IPR039537">
    <property type="entry name" value="Retrotran_Ty1/copia-like"/>
</dbReference>
<gene>
    <name evidence="4" type="ORF">V8G54_019799</name>
</gene>
<dbReference type="InterPro" id="IPR025724">
    <property type="entry name" value="GAG-pre-integrase_dom"/>
</dbReference>
<dbReference type="GO" id="GO:0006508">
    <property type="term" value="P:proteolysis"/>
    <property type="evidence" value="ECO:0007669"/>
    <property type="project" value="UniProtKB-KW"/>
</dbReference>
<evidence type="ECO:0000256" key="1">
    <source>
        <dbReference type="ARBA" id="ARBA00022670"/>
    </source>
</evidence>
<dbReference type="Pfam" id="PF13976">
    <property type="entry name" value="gag_pre-integrs"/>
    <property type="match status" value="1"/>
</dbReference>
<organism evidence="4 5">
    <name type="scientific">Vigna mungo</name>
    <name type="common">Black gram</name>
    <name type="synonym">Phaseolus mungo</name>
    <dbReference type="NCBI Taxonomy" id="3915"/>
    <lineage>
        <taxon>Eukaryota</taxon>
        <taxon>Viridiplantae</taxon>
        <taxon>Streptophyta</taxon>
        <taxon>Embryophyta</taxon>
        <taxon>Tracheophyta</taxon>
        <taxon>Spermatophyta</taxon>
        <taxon>Magnoliopsida</taxon>
        <taxon>eudicotyledons</taxon>
        <taxon>Gunneridae</taxon>
        <taxon>Pentapetalae</taxon>
        <taxon>rosids</taxon>
        <taxon>fabids</taxon>
        <taxon>Fabales</taxon>
        <taxon>Fabaceae</taxon>
        <taxon>Papilionoideae</taxon>
        <taxon>50 kb inversion clade</taxon>
        <taxon>NPAAA clade</taxon>
        <taxon>indigoferoid/millettioid clade</taxon>
        <taxon>Phaseoleae</taxon>
        <taxon>Vigna</taxon>
    </lineage>
</organism>
<dbReference type="GO" id="GO:0003676">
    <property type="term" value="F:nucleic acid binding"/>
    <property type="evidence" value="ECO:0007669"/>
    <property type="project" value="InterPro"/>
</dbReference>
<sequence length="269" mass="30797">VHSVICTTDNFNTTPWILDSGAIDHVSYSFQFFTSYHNIDPITVKLPNGHHVTATHSGTVQFSSNLTLTYVLYIPSFSINLIFISRLVSTVPCQLIFTADTCLIQDVNTKMKIGSVDVQGGLYKLIPQHTTSHHIHSSIVNPKCNVIPIDIWHFRLGHPSHGRLHVMQQLYPCLTINKNFTCNTCHYTKQRKLPFPLSTSHALHTFSLLHMDIWGSCSTPSLYGHRYFLTIVDDHSHFTWIFLMRSKAKTRMHIINFIIIIENQFNIHV</sequence>
<dbReference type="GO" id="GO:0008233">
    <property type="term" value="F:peptidase activity"/>
    <property type="evidence" value="ECO:0007669"/>
    <property type="project" value="UniProtKB-KW"/>
</dbReference>
<feature type="domain" description="GAG-pre-integrase" evidence="2">
    <location>
        <begin position="121"/>
        <end position="190"/>
    </location>
</feature>
<accession>A0AAQ3RVA5</accession>
<evidence type="ECO:0008006" key="6">
    <source>
        <dbReference type="Google" id="ProtNLM"/>
    </source>
</evidence>
<dbReference type="InterPro" id="IPR036397">
    <property type="entry name" value="RNaseH_sf"/>
</dbReference>
<keyword evidence="1" id="KW-0378">Hydrolase</keyword>
<dbReference type="AlphaFoldDB" id="A0AAQ3RVA5"/>
<feature type="domain" description="Retrovirus-related Pol polyprotein from transposon TNT 1-94-like beta-barrel" evidence="3">
    <location>
        <begin position="16"/>
        <end position="88"/>
    </location>
</feature>
<evidence type="ECO:0000259" key="3">
    <source>
        <dbReference type="Pfam" id="PF22936"/>
    </source>
</evidence>
<proteinExistence type="predicted"/>
<name>A0AAQ3RVA5_VIGMU</name>
<evidence type="ECO:0000313" key="5">
    <source>
        <dbReference type="Proteomes" id="UP001374535"/>
    </source>
</evidence>
<dbReference type="InterPro" id="IPR054722">
    <property type="entry name" value="PolX-like_BBD"/>
</dbReference>
<evidence type="ECO:0000313" key="4">
    <source>
        <dbReference type="EMBL" id="WVZ06453.1"/>
    </source>
</evidence>
<keyword evidence="5" id="KW-1185">Reference proteome</keyword>
<dbReference type="InterPro" id="IPR012337">
    <property type="entry name" value="RNaseH-like_sf"/>
</dbReference>
<protein>
    <recommendedName>
        <fullName evidence="6">Retrovirus-related Pol polyprotein from transposon TNT 1-94</fullName>
    </recommendedName>
</protein>
<dbReference type="PANTHER" id="PTHR42648">
    <property type="entry name" value="TRANSPOSASE, PUTATIVE-RELATED"/>
    <property type="match status" value="1"/>
</dbReference>
<dbReference type="Pfam" id="PF22936">
    <property type="entry name" value="Pol_BBD"/>
    <property type="match status" value="1"/>
</dbReference>
<evidence type="ECO:0000259" key="2">
    <source>
        <dbReference type="Pfam" id="PF13976"/>
    </source>
</evidence>
<feature type="non-terminal residue" evidence="4">
    <location>
        <position position="1"/>
    </location>
</feature>